<dbReference type="GO" id="GO:0016020">
    <property type="term" value="C:membrane"/>
    <property type="evidence" value="ECO:0007669"/>
    <property type="project" value="InterPro"/>
</dbReference>
<organism evidence="4 5">
    <name type="scientific">Candidatus Opimibacter skivensis</name>
    <dbReference type="NCBI Taxonomy" id="2982028"/>
    <lineage>
        <taxon>Bacteria</taxon>
        <taxon>Pseudomonadati</taxon>
        <taxon>Bacteroidota</taxon>
        <taxon>Saprospiria</taxon>
        <taxon>Saprospirales</taxon>
        <taxon>Saprospiraceae</taxon>
        <taxon>Candidatus Opimibacter</taxon>
    </lineage>
</organism>
<dbReference type="InterPro" id="IPR013783">
    <property type="entry name" value="Ig-like_fold"/>
</dbReference>
<keyword evidence="1" id="KW-0472">Membrane</keyword>
<dbReference type="InterPro" id="IPR011110">
    <property type="entry name" value="Reg_prop"/>
</dbReference>
<evidence type="ECO:0000259" key="3">
    <source>
        <dbReference type="Pfam" id="PF07495"/>
    </source>
</evidence>
<keyword evidence="1" id="KW-0812">Transmembrane</keyword>
<dbReference type="InterPro" id="IPR011123">
    <property type="entry name" value="Y_Y_Y"/>
</dbReference>
<protein>
    <submittedName>
        <fullName evidence="4">Histidine kinase</fullName>
    </submittedName>
</protein>
<dbReference type="InterPro" id="IPR050640">
    <property type="entry name" value="Bact_2-comp_sensor_kinase"/>
</dbReference>
<reference evidence="4 5" key="1">
    <citation type="submission" date="2020-10" db="EMBL/GenBank/DDBJ databases">
        <title>Connecting structure to function with the recovery of over 1000 high-quality activated sludge metagenome-assembled genomes encoding full-length rRNA genes using long-read sequencing.</title>
        <authorList>
            <person name="Singleton C.M."/>
            <person name="Petriglieri F."/>
            <person name="Kristensen J.M."/>
            <person name="Kirkegaard R.H."/>
            <person name="Michaelsen T.Y."/>
            <person name="Andersen M.H."/>
            <person name="Karst S.M."/>
            <person name="Dueholm M.S."/>
            <person name="Nielsen P.H."/>
            <person name="Albertsen M."/>
        </authorList>
    </citation>
    <scope>NUCLEOTIDE SEQUENCE [LARGE SCALE GENOMIC DNA]</scope>
    <source>
        <strain evidence="4">Ribe_18-Q3-R11-54_MAXAC.273</strain>
    </source>
</reference>
<feature type="transmembrane region" description="Helical" evidence="1">
    <location>
        <begin position="733"/>
        <end position="755"/>
    </location>
</feature>
<comment type="caution">
    <text evidence="4">The sequence shown here is derived from an EMBL/GenBank/DDBJ whole genome shotgun (WGS) entry which is preliminary data.</text>
</comment>
<dbReference type="Gene3D" id="2.60.40.10">
    <property type="entry name" value="Immunoglobulins"/>
    <property type="match status" value="1"/>
</dbReference>
<dbReference type="Proteomes" id="UP000808337">
    <property type="component" value="Unassembled WGS sequence"/>
</dbReference>
<feature type="domain" description="Signal transduction histidine kinase internal region" evidence="2">
    <location>
        <begin position="776"/>
        <end position="856"/>
    </location>
</feature>
<dbReference type="Pfam" id="PF07495">
    <property type="entry name" value="Y_Y_Y"/>
    <property type="match status" value="1"/>
</dbReference>
<dbReference type="Pfam" id="PF07494">
    <property type="entry name" value="Reg_prop"/>
    <property type="match status" value="5"/>
</dbReference>
<accession>A0A9D7SYK4</accession>
<dbReference type="GO" id="GO:0000155">
    <property type="term" value="F:phosphorelay sensor kinase activity"/>
    <property type="evidence" value="ECO:0007669"/>
    <property type="project" value="InterPro"/>
</dbReference>
<evidence type="ECO:0000259" key="2">
    <source>
        <dbReference type="Pfam" id="PF06580"/>
    </source>
</evidence>
<dbReference type="InterPro" id="IPR015943">
    <property type="entry name" value="WD40/YVTN_repeat-like_dom_sf"/>
</dbReference>
<keyword evidence="4" id="KW-0418">Kinase</keyword>
<dbReference type="PANTHER" id="PTHR34220:SF7">
    <property type="entry name" value="SENSOR HISTIDINE KINASE YPDA"/>
    <property type="match status" value="1"/>
</dbReference>
<dbReference type="EMBL" id="JADKGY010000030">
    <property type="protein sequence ID" value="MBK9984601.1"/>
    <property type="molecule type" value="Genomic_DNA"/>
</dbReference>
<feature type="domain" description="Two component regulator three Y" evidence="3">
    <location>
        <begin position="668"/>
        <end position="729"/>
    </location>
</feature>
<gene>
    <name evidence="4" type="ORF">IPP15_19930</name>
</gene>
<dbReference type="Gene3D" id="2.130.10.10">
    <property type="entry name" value="YVTN repeat-like/Quinoprotein amine dehydrogenase"/>
    <property type="match status" value="3"/>
</dbReference>
<keyword evidence="1" id="KW-1133">Transmembrane helix</keyword>
<dbReference type="AlphaFoldDB" id="A0A9D7SYK4"/>
<name>A0A9D7SYK4_9BACT</name>
<keyword evidence="4" id="KW-0808">Transferase</keyword>
<dbReference type="Pfam" id="PF06580">
    <property type="entry name" value="His_kinase"/>
    <property type="match status" value="1"/>
</dbReference>
<sequence length="961" mass="109657">MNRYHFLPFFIFCLTSLKAQEPEFIQHELGNSFTDVPIHAMLQDHQCMIWLGTDLGLARYDGNGCNQIKLDTSSIALSVTSLCEDKTGKIWVGTSSGKIYFLDPSGKPHFFDIEEGHPVKPITAILQDTAGRIWFATYGEGVYVYTGTRLFNFNTDDGLSGNDIYSMTGTANGEIWIGTDDGINICTFQNEIKKIRGIGLADGLPDQIITALMADAQDNIWIGTFEFGVVFYDAGLHKITTPFENQGMDEITSFEIFDGHEVWIGTKTTGVWRYNSHFNLIRKLVSLQALSTFAVSDILADVEGNIWISMQEGVLLSAFNSFESLTTEIGEIQTLYCDHKDNLWIGTIKGLYRLEQYPDKESRAIRMAPAYDFNITDILEDDFSNLWISTLDKGLFIYTPSTGGVSLNHSSIEMLGSSIMSMDRTKEVIYLATLQGVVSYPSTKDITKESDIHFQLLNDPWQSNLHFVYQVFVDSKNRAWFATDGNGAYCVDGKNVTQYVGNDSFSIRKVYSICEDQQGHMWFNTHDLGLVELNGTTYKPLDLSQGLASMNVTSIASSKNGDILVAHRRGIDLMEPERRHFMYYSAEIGAEEFQSGDNAVATDSKGNVYMGGKNIIFKYYAADHEFTIDPRTQFMQVRVNQLPVDFTERHVFSYNENYFSFEYIGLWYTAPHAVTYNYQLVNYDREAKISKDNIATYSSLPPGDYTFLVKASENKSFFDEPVASYSFTIEKPFWWQMWFILSMLSLSVFVFYWFVKMRSGRAARQALLKKDMIESQLQALKAQINPHFLFNSFNTLITIIDENSLKPEVAIEYVEKLSDFFRSILQYREQETISVEEEFELVQTFGYLLTKRYGTNLILHFDAAPKDAFILPLTLQMLVENAVKHNVISENRPLDVYITIDKDQYITVKNNLQPKSRTEPSTQFGLQSIVRRYQLMSEHKVIIEKDKDTFCVRIPIIKKSS</sequence>
<evidence type="ECO:0000313" key="5">
    <source>
        <dbReference type="Proteomes" id="UP000808337"/>
    </source>
</evidence>
<proteinExistence type="predicted"/>
<dbReference type="InterPro" id="IPR010559">
    <property type="entry name" value="Sig_transdc_His_kin_internal"/>
</dbReference>
<dbReference type="SUPFAM" id="SSF63829">
    <property type="entry name" value="Calcium-dependent phosphotriesterase"/>
    <property type="match status" value="3"/>
</dbReference>
<dbReference type="PANTHER" id="PTHR34220">
    <property type="entry name" value="SENSOR HISTIDINE KINASE YPDA"/>
    <property type="match status" value="1"/>
</dbReference>
<evidence type="ECO:0000256" key="1">
    <source>
        <dbReference type="SAM" id="Phobius"/>
    </source>
</evidence>
<evidence type="ECO:0000313" key="4">
    <source>
        <dbReference type="EMBL" id="MBK9984601.1"/>
    </source>
</evidence>